<accession>A0A2K1QPP7</accession>
<evidence type="ECO:0000313" key="3">
    <source>
        <dbReference type="Proteomes" id="UP000243797"/>
    </source>
</evidence>
<keyword evidence="3" id="KW-1185">Reference proteome</keyword>
<evidence type="ECO:0000313" key="2">
    <source>
        <dbReference type="EMBL" id="PNS17078.1"/>
    </source>
</evidence>
<feature type="region of interest" description="Disordered" evidence="1">
    <location>
        <begin position="1"/>
        <end position="46"/>
    </location>
</feature>
<organism evidence="2 3">
    <name type="scientific">Sphaceloma murrayae</name>
    <dbReference type="NCBI Taxonomy" id="2082308"/>
    <lineage>
        <taxon>Eukaryota</taxon>
        <taxon>Fungi</taxon>
        <taxon>Dikarya</taxon>
        <taxon>Ascomycota</taxon>
        <taxon>Pezizomycotina</taxon>
        <taxon>Dothideomycetes</taxon>
        <taxon>Dothideomycetidae</taxon>
        <taxon>Myriangiales</taxon>
        <taxon>Elsinoaceae</taxon>
        <taxon>Sphaceloma</taxon>
    </lineage>
</organism>
<evidence type="ECO:0000256" key="1">
    <source>
        <dbReference type="SAM" id="MobiDB-lite"/>
    </source>
</evidence>
<sequence length="144" mass="15524">MAGANVSGNHASDNTPDIHSQVPLSAIKASGESHSDGFHDAPCADEASDLTSSPIMVAADSGTLKRELGAFYETQDELNLAFKRSHDLRKWDAGPNSPALWMQAQAFRRRFLGIEEMEERERERAGTLTVTGPGGERGKRGIAS</sequence>
<dbReference type="InParanoid" id="A0A2K1QPP7"/>
<gene>
    <name evidence="2" type="ORF">CAC42_3648</name>
</gene>
<feature type="compositionally biased region" description="Polar residues" evidence="1">
    <location>
        <begin position="1"/>
        <end position="18"/>
    </location>
</feature>
<proteinExistence type="predicted"/>
<comment type="caution">
    <text evidence="2">The sequence shown here is derived from an EMBL/GenBank/DDBJ whole genome shotgun (WGS) entry which is preliminary data.</text>
</comment>
<dbReference type="EMBL" id="NKHZ01000054">
    <property type="protein sequence ID" value="PNS17078.1"/>
    <property type="molecule type" value="Genomic_DNA"/>
</dbReference>
<dbReference type="Proteomes" id="UP000243797">
    <property type="component" value="Unassembled WGS sequence"/>
</dbReference>
<reference evidence="2 3" key="1">
    <citation type="submission" date="2017-06" db="EMBL/GenBank/DDBJ databases">
        <title>Draft genome sequence of a variant of Elsinoe murrayae.</title>
        <authorList>
            <person name="Cheng Q."/>
        </authorList>
    </citation>
    <scope>NUCLEOTIDE SEQUENCE [LARGE SCALE GENOMIC DNA]</scope>
    <source>
        <strain evidence="2 3">CQ-2017a</strain>
    </source>
</reference>
<dbReference type="AlphaFoldDB" id="A0A2K1QPP7"/>
<name>A0A2K1QPP7_9PEZI</name>
<feature type="region of interest" description="Disordered" evidence="1">
    <location>
        <begin position="118"/>
        <end position="144"/>
    </location>
</feature>
<protein>
    <submittedName>
        <fullName evidence="2">Uncharacterized protein</fullName>
    </submittedName>
</protein>